<sequence length="140" mass="15672">MPRPWWCEYTIAEAVDPVRAREWLYAGYAAPSPRLAIRWLVERARHLADHIDPPADGGWAPAPALRVRRAPDRGHDPANALRTWTADEAEHDQALAAMRDGRLYRFTVADSDQRYSLSVRPIPRTSGRALPPPLPPAPGP</sequence>
<name>A0A0W7X9Q3_9ACTN</name>
<evidence type="ECO:0000256" key="1">
    <source>
        <dbReference type="SAM" id="MobiDB-lite"/>
    </source>
</evidence>
<dbReference type="AlphaFoldDB" id="A0A0W7X9Q3"/>
<protein>
    <submittedName>
        <fullName evidence="2">Uncharacterized protein</fullName>
    </submittedName>
</protein>
<evidence type="ECO:0000313" key="2">
    <source>
        <dbReference type="EMBL" id="KUF19498.1"/>
    </source>
</evidence>
<feature type="region of interest" description="Disordered" evidence="1">
    <location>
        <begin position="51"/>
        <end position="79"/>
    </location>
</feature>
<reference evidence="2 3" key="1">
    <citation type="submission" date="2015-12" db="EMBL/GenBank/DDBJ databases">
        <title>Draft genome sequence of Streptomyces silvensis ATCC 53525, a producer of novel hormone antagonists.</title>
        <authorList>
            <person name="Johnston C.W."/>
            <person name="Li Y."/>
            <person name="Magarvey N.A."/>
        </authorList>
    </citation>
    <scope>NUCLEOTIDE SEQUENCE [LARGE SCALE GENOMIC DNA]</scope>
    <source>
        <strain evidence="2 3">ATCC 53525</strain>
    </source>
</reference>
<feature type="compositionally biased region" description="Low complexity" evidence="1">
    <location>
        <begin position="54"/>
        <end position="65"/>
    </location>
</feature>
<comment type="caution">
    <text evidence="2">The sequence shown here is derived from an EMBL/GenBank/DDBJ whole genome shotgun (WGS) entry which is preliminary data.</text>
</comment>
<feature type="region of interest" description="Disordered" evidence="1">
    <location>
        <begin position="117"/>
        <end position="140"/>
    </location>
</feature>
<evidence type="ECO:0000313" key="3">
    <source>
        <dbReference type="Proteomes" id="UP000054804"/>
    </source>
</evidence>
<accession>A0A0W7X9Q3</accession>
<gene>
    <name evidence="2" type="ORF">AT728_03695</name>
</gene>
<dbReference type="EMBL" id="LOCL01000026">
    <property type="protein sequence ID" value="KUF19498.1"/>
    <property type="molecule type" value="Genomic_DNA"/>
</dbReference>
<proteinExistence type="predicted"/>
<dbReference type="STRING" id="1765722.AT728_03695"/>
<organism evidence="2 3">
    <name type="scientific">Streptomyces silvensis</name>
    <dbReference type="NCBI Taxonomy" id="1765722"/>
    <lineage>
        <taxon>Bacteria</taxon>
        <taxon>Bacillati</taxon>
        <taxon>Actinomycetota</taxon>
        <taxon>Actinomycetes</taxon>
        <taxon>Kitasatosporales</taxon>
        <taxon>Streptomycetaceae</taxon>
        <taxon>Streptomyces</taxon>
    </lineage>
</organism>
<feature type="compositionally biased region" description="Pro residues" evidence="1">
    <location>
        <begin position="130"/>
        <end position="140"/>
    </location>
</feature>
<dbReference type="Proteomes" id="UP000054804">
    <property type="component" value="Unassembled WGS sequence"/>
</dbReference>
<keyword evidence="3" id="KW-1185">Reference proteome</keyword>